<evidence type="ECO:0000313" key="2">
    <source>
        <dbReference type="EMBL" id="PSR72052.1"/>
    </source>
</evidence>
<feature type="region of interest" description="Disordered" evidence="1">
    <location>
        <begin position="36"/>
        <end position="125"/>
    </location>
</feature>
<feature type="compositionally biased region" description="Low complexity" evidence="1">
    <location>
        <begin position="52"/>
        <end position="78"/>
    </location>
</feature>
<dbReference type="EMBL" id="MLYV02001223">
    <property type="protein sequence ID" value="PSR72052.1"/>
    <property type="molecule type" value="Genomic_DNA"/>
</dbReference>
<keyword evidence="3" id="KW-1185">Reference proteome</keyword>
<dbReference type="Proteomes" id="UP000186601">
    <property type="component" value="Unassembled WGS sequence"/>
</dbReference>
<proteinExistence type="predicted"/>
<dbReference type="OrthoDB" id="3174721at2759"/>
<feature type="compositionally biased region" description="Basic and acidic residues" evidence="1">
    <location>
        <begin position="100"/>
        <end position="116"/>
    </location>
</feature>
<organism evidence="2 3">
    <name type="scientific">Hermanssonia centrifuga</name>
    <dbReference type="NCBI Taxonomy" id="98765"/>
    <lineage>
        <taxon>Eukaryota</taxon>
        <taxon>Fungi</taxon>
        <taxon>Dikarya</taxon>
        <taxon>Basidiomycota</taxon>
        <taxon>Agaricomycotina</taxon>
        <taxon>Agaricomycetes</taxon>
        <taxon>Polyporales</taxon>
        <taxon>Meruliaceae</taxon>
        <taxon>Hermanssonia</taxon>
    </lineage>
</organism>
<accession>A0A2R6NJ64</accession>
<reference evidence="2 3" key="1">
    <citation type="submission" date="2018-02" db="EMBL/GenBank/DDBJ databases">
        <title>Genome sequence of the basidiomycete white-rot fungus Phlebia centrifuga.</title>
        <authorList>
            <person name="Granchi Z."/>
            <person name="Peng M."/>
            <person name="de Vries R.P."/>
            <person name="Hilden K."/>
            <person name="Makela M.R."/>
            <person name="Grigoriev I."/>
            <person name="Riley R."/>
        </authorList>
    </citation>
    <scope>NUCLEOTIDE SEQUENCE [LARGE SCALE GENOMIC DNA]</scope>
    <source>
        <strain evidence="2 3">FBCC195</strain>
    </source>
</reference>
<feature type="compositionally biased region" description="Polar residues" evidence="1">
    <location>
        <begin position="79"/>
        <end position="96"/>
    </location>
</feature>
<feature type="region of interest" description="Disordered" evidence="1">
    <location>
        <begin position="1"/>
        <end position="24"/>
    </location>
</feature>
<dbReference type="AlphaFoldDB" id="A0A2R6NJ64"/>
<evidence type="ECO:0000313" key="3">
    <source>
        <dbReference type="Proteomes" id="UP000186601"/>
    </source>
</evidence>
<sequence>MSRPRRATVDAGDDAPEKKRRFTLFRSRTSDPIIIVSTSSPSCAGRPNAVATIPDSVSISPSSPSTSSSSGRAVRAGSVYSSAASDDTSAEQSAPSTLGRVHEDAEPKSSEIHEDGLPTYASATHPSTPTTYMFTRCSPFAMVLTQEGAGMATGMYHISVGVNVWIPTCTVTTVRRGPTEDGPIVAQLE</sequence>
<evidence type="ECO:0000256" key="1">
    <source>
        <dbReference type="SAM" id="MobiDB-lite"/>
    </source>
</evidence>
<gene>
    <name evidence="2" type="ORF">PHLCEN_2v12082</name>
</gene>
<protein>
    <submittedName>
        <fullName evidence="2">Uncharacterized protein</fullName>
    </submittedName>
</protein>
<name>A0A2R6NJ64_9APHY</name>
<comment type="caution">
    <text evidence="2">The sequence shown here is derived from an EMBL/GenBank/DDBJ whole genome shotgun (WGS) entry which is preliminary data.</text>
</comment>